<evidence type="ECO:0000313" key="10">
    <source>
        <dbReference type="EMBL" id="MFK4754472.1"/>
    </source>
</evidence>
<evidence type="ECO:0000256" key="5">
    <source>
        <dbReference type="ARBA" id="ARBA00022989"/>
    </source>
</evidence>
<dbReference type="RefSeq" id="WP_369856392.1">
    <property type="nucleotide sequence ID" value="NZ_JBBKTX010000031.1"/>
</dbReference>
<organism evidence="10 11">
    <name type="scientific">Oceanobacter antarcticus</name>
    <dbReference type="NCBI Taxonomy" id="3133425"/>
    <lineage>
        <taxon>Bacteria</taxon>
        <taxon>Pseudomonadati</taxon>
        <taxon>Pseudomonadota</taxon>
        <taxon>Gammaproteobacteria</taxon>
        <taxon>Oceanospirillales</taxon>
        <taxon>Oceanospirillaceae</taxon>
        <taxon>Oceanobacter</taxon>
    </lineage>
</organism>
<proteinExistence type="inferred from homology"/>
<dbReference type="PROSITE" id="PS51123">
    <property type="entry name" value="OMPA_2"/>
    <property type="match status" value="1"/>
</dbReference>
<dbReference type="Gene3D" id="3.30.1330.60">
    <property type="entry name" value="OmpA-like domain"/>
    <property type="match status" value="1"/>
</dbReference>
<evidence type="ECO:0000256" key="4">
    <source>
        <dbReference type="ARBA" id="ARBA00022692"/>
    </source>
</evidence>
<gene>
    <name evidence="10" type="ORF">WG929_18860</name>
</gene>
<dbReference type="Proteomes" id="UP001620597">
    <property type="component" value="Unassembled WGS sequence"/>
</dbReference>
<protein>
    <submittedName>
        <fullName evidence="10">Flagellar motor protein MotB</fullName>
    </submittedName>
</protein>
<sequence length="326" mass="36077">MATEEEQECPPCPAGIPGWVMTFADLMSLLMCFFVLLLSFSEMDALKFKRLAGELRDAFGVQTVVNAADPPKGTSVIARHFSPSIPEPTPINQVRQVTSDITKSSLEVMCQDEITQQQEAQGNQGKQTRILVQADAAAQNKATEDNALQVANLLENEIAQGQIEIETVGQKIIIRIQQRGAFRSGSDYIEDRFLPVIDKIRTVLVTIPGLISVEGHTDDVPVRGGRFRSNWSLSTARAVAFAEELFAAPEMDASRFQVVGHGSTQPLVENLDSASRARNRRVEIIILRSRENDSDSQPEIEPDMKQIDNAVNAVPEDFELRPNEIF</sequence>
<evidence type="ECO:0000256" key="2">
    <source>
        <dbReference type="ARBA" id="ARBA00008914"/>
    </source>
</evidence>
<feature type="domain" description="OmpA-like" evidence="9">
    <location>
        <begin position="169"/>
        <end position="290"/>
    </location>
</feature>
<comment type="subcellular location">
    <subcellularLocation>
        <location evidence="1">Cell membrane</location>
        <topology evidence="1">Single-pass membrane protein</topology>
    </subcellularLocation>
</comment>
<accession>A0ABW8NNA7</accession>
<keyword evidence="5 8" id="KW-1133">Transmembrane helix</keyword>
<evidence type="ECO:0000259" key="9">
    <source>
        <dbReference type="PROSITE" id="PS51123"/>
    </source>
</evidence>
<keyword evidence="11" id="KW-1185">Reference proteome</keyword>
<keyword evidence="6 7" id="KW-0472">Membrane</keyword>
<keyword evidence="3" id="KW-1003">Cell membrane</keyword>
<reference evidence="10 11" key="1">
    <citation type="submission" date="2024-03" db="EMBL/GenBank/DDBJ databases">
        <title>High-quality draft genome sequence of Oceanobacter sp. wDCs-4.</title>
        <authorList>
            <person name="Dong C."/>
        </authorList>
    </citation>
    <scope>NUCLEOTIDE SEQUENCE [LARGE SCALE GENOMIC DNA]</scope>
    <source>
        <strain evidence="11">wDCs-4</strain>
    </source>
</reference>
<dbReference type="PANTHER" id="PTHR30329">
    <property type="entry name" value="STATOR ELEMENT OF FLAGELLAR MOTOR COMPLEX"/>
    <property type="match status" value="1"/>
</dbReference>
<dbReference type="InterPro" id="IPR036737">
    <property type="entry name" value="OmpA-like_sf"/>
</dbReference>
<dbReference type="NCBIfam" id="NF006508">
    <property type="entry name" value="PRK08944.1"/>
    <property type="match status" value="1"/>
</dbReference>
<dbReference type="EMBL" id="JBBKTX010000031">
    <property type="protein sequence ID" value="MFK4754472.1"/>
    <property type="molecule type" value="Genomic_DNA"/>
</dbReference>
<comment type="caution">
    <text evidence="10">The sequence shown here is derived from an EMBL/GenBank/DDBJ whole genome shotgun (WGS) entry which is preliminary data.</text>
</comment>
<evidence type="ECO:0000256" key="1">
    <source>
        <dbReference type="ARBA" id="ARBA00004162"/>
    </source>
</evidence>
<dbReference type="Pfam" id="PF00691">
    <property type="entry name" value="OmpA"/>
    <property type="match status" value="1"/>
</dbReference>
<keyword evidence="10" id="KW-0282">Flagellum</keyword>
<dbReference type="SUPFAM" id="SSF103088">
    <property type="entry name" value="OmpA-like"/>
    <property type="match status" value="1"/>
</dbReference>
<dbReference type="CDD" id="cd07185">
    <property type="entry name" value="OmpA_C-like"/>
    <property type="match status" value="1"/>
</dbReference>
<comment type="similarity">
    <text evidence="2">Belongs to the MotB family.</text>
</comment>
<keyword evidence="4 8" id="KW-0812">Transmembrane</keyword>
<evidence type="ECO:0000256" key="6">
    <source>
        <dbReference type="ARBA" id="ARBA00023136"/>
    </source>
</evidence>
<name>A0ABW8NNA7_9GAMM</name>
<dbReference type="InterPro" id="IPR050330">
    <property type="entry name" value="Bact_OuterMem_StrucFunc"/>
</dbReference>
<evidence type="ECO:0000256" key="7">
    <source>
        <dbReference type="PROSITE-ProRule" id="PRU00473"/>
    </source>
</evidence>
<dbReference type="InterPro" id="IPR006665">
    <property type="entry name" value="OmpA-like"/>
</dbReference>
<evidence type="ECO:0000313" key="11">
    <source>
        <dbReference type="Proteomes" id="UP001620597"/>
    </source>
</evidence>
<evidence type="ECO:0000256" key="8">
    <source>
        <dbReference type="SAM" id="Phobius"/>
    </source>
</evidence>
<dbReference type="PANTHER" id="PTHR30329:SF21">
    <property type="entry name" value="LIPOPROTEIN YIAD-RELATED"/>
    <property type="match status" value="1"/>
</dbReference>
<keyword evidence="10" id="KW-0966">Cell projection</keyword>
<dbReference type="Pfam" id="PF13677">
    <property type="entry name" value="MotB_plug"/>
    <property type="match status" value="1"/>
</dbReference>
<evidence type="ECO:0000256" key="3">
    <source>
        <dbReference type="ARBA" id="ARBA00022475"/>
    </source>
</evidence>
<keyword evidence="10" id="KW-0969">Cilium</keyword>
<feature type="transmembrane region" description="Helical" evidence="8">
    <location>
        <begin position="20"/>
        <end position="40"/>
    </location>
</feature>
<dbReference type="InterPro" id="IPR025713">
    <property type="entry name" value="MotB-like_N_dom"/>
</dbReference>